<dbReference type="PROSITE" id="PS50279">
    <property type="entry name" value="BPTI_KUNITZ_2"/>
    <property type="match status" value="1"/>
</dbReference>
<dbReference type="Pfam" id="PF00014">
    <property type="entry name" value="Kunitz_BPTI"/>
    <property type="match status" value="1"/>
</dbReference>
<evidence type="ECO:0000256" key="2">
    <source>
        <dbReference type="SAM" id="SignalP"/>
    </source>
</evidence>
<proteinExistence type="predicted"/>
<dbReference type="PANTHER" id="PTHR47898:SF1">
    <property type="entry name" value="KUNITZ-TYPE PROTEASE INHIBITOR 4"/>
    <property type="match status" value="1"/>
</dbReference>
<dbReference type="InterPro" id="IPR042943">
    <property type="entry name" value="SPINT4"/>
</dbReference>
<evidence type="ECO:0000259" key="3">
    <source>
        <dbReference type="PROSITE" id="PS50279"/>
    </source>
</evidence>
<accession>A0A6J2A6F5</accession>
<dbReference type="GO" id="GO:0004867">
    <property type="term" value="F:serine-type endopeptidase inhibitor activity"/>
    <property type="evidence" value="ECO:0007669"/>
    <property type="project" value="InterPro"/>
</dbReference>
<keyword evidence="1" id="KW-1015">Disulfide bond</keyword>
<dbReference type="PANTHER" id="PTHR47898">
    <property type="entry name" value="KUNITZ-TYPE PROTEASE INHIBITOR 4"/>
    <property type="match status" value="1"/>
</dbReference>
<organism evidence="4 5">
    <name type="scientific">Acinonyx jubatus</name>
    <name type="common">Cheetah</name>
    <dbReference type="NCBI Taxonomy" id="32536"/>
    <lineage>
        <taxon>Eukaryota</taxon>
        <taxon>Metazoa</taxon>
        <taxon>Chordata</taxon>
        <taxon>Craniata</taxon>
        <taxon>Vertebrata</taxon>
        <taxon>Euteleostomi</taxon>
        <taxon>Mammalia</taxon>
        <taxon>Eutheria</taxon>
        <taxon>Laurasiatheria</taxon>
        <taxon>Carnivora</taxon>
        <taxon>Feliformia</taxon>
        <taxon>Felidae</taxon>
        <taxon>Felinae</taxon>
        <taxon>Acinonyx</taxon>
    </lineage>
</organism>
<dbReference type="CTD" id="391253"/>
<gene>
    <name evidence="5" type="primary">SPINT4</name>
</gene>
<name>A0A6J2A6F5_ACIJB</name>
<dbReference type="RefSeq" id="XP_026925083.1">
    <property type="nucleotide sequence ID" value="XM_027069282.2"/>
</dbReference>
<dbReference type="GeneID" id="113602419"/>
<dbReference type="Gene3D" id="4.10.410.10">
    <property type="entry name" value="Pancreatic trypsin inhibitor Kunitz domain"/>
    <property type="match status" value="1"/>
</dbReference>
<dbReference type="PROSITE" id="PS00280">
    <property type="entry name" value="BPTI_KUNITZ_1"/>
    <property type="match status" value="1"/>
</dbReference>
<sequence length="107" mass="12049">MKPAELGFLLGLFIFFLLTTPLMGGVARLAEMICGDLKDPCKMDMNPGSCFEIHFRFFYNQTSKRCESFIFTGCNGNLNNYKLKLECDIACVEEYRIGAPGCDKPDL</sequence>
<dbReference type="CDD" id="cd00109">
    <property type="entry name" value="Kunitz-type"/>
    <property type="match status" value="1"/>
</dbReference>
<evidence type="ECO:0000256" key="1">
    <source>
        <dbReference type="ARBA" id="ARBA00023157"/>
    </source>
</evidence>
<dbReference type="KEGG" id="aju:113602419"/>
<feature type="domain" description="BPTI/Kunitz inhibitor" evidence="3">
    <location>
        <begin position="41"/>
        <end position="91"/>
    </location>
</feature>
<keyword evidence="4" id="KW-1185">Reference proteome</keyword>
<protein>
    <submittedName>
        <fullName evidence="5">Kunitz-type protease inhibitor 4</fullName>
    </submittedName>
</protein>
<feature type="chain" id="PRO_5026733106" evidence="2">
    <location>
        <begin position="25"/>
        <end position="107"/>
    </location>
</feature>
<dbReference type="AlphaFoldDB" id="A0A6J2A6F5"/>
<reference evidence="5" key="1">
    <citation type="submission" date="2025-08" db="UniProtKB">
        <authorList>
            <consortium name="RefSeq"/>
        </authorList>
    </citation>
    <scope>IDENTIFICATION</scope>
    <source>
        <tissue evidence="5">Blood</tissue>
    </source>
</reference>
<feature type="signal peptide" evidence="2">
    <location>
        <begin position="1"/>
        <end position="24"/>
    </location>
</feature>
<dbReference type="InterPro" id="IPR002223">
    <property type="entry name" value="Kunitz_BPTI"/>
</dbReference>
<dbReference type="Proteomes" id="UP001652583">
    <property type="component" value="Chromosome A3"/>
</dbReference>
<dbReference type="SUPFAM" id="SSF57362">
    <property type="entry name" value="BPTI-like"/>
    <property type="match status" value="1"/>
</dbReference>
<dbReference type="InterPro" id="IPR020901">
    <property type="entry name" value="Prtase_inh_Kunz-CS"/>
</dbReference>
<dbReference type="SMART" id="SM00131">
    <property type="entry name" value="KU"/>
    <property type="match status" value="1"/>
</dbReference>
<evidence type="ECO:0000313" key="5">
    <source>
        <dbReference type="RefSeq" id="XP_026925083.1"/>
    </source>
</evidence>
<dbReference type="InterPro" id="IPR036880">
    <property type="entry name" value="Kunitz_BPTI_sf"/>
</dbReference>
<keyword evidence="2" id="KW-0732">Signal</keyword>
<evidence type="ECO:0000313" key="4">
    <source>
        <dbReference type="Proteomes" id="UP001652583"/>
    </source>
</evidence>
<keyword evidence="5" id="KW-0646">Protease inhibitor</keyword>
<dbReference type="PRINTS" id="PR00759">
    <property type="entry name" value="BASICPTASE"/>
</dbReference>